<feature type="site" description="Important for catalysis" evidence="7">
    <location>
        <position position="133"/>
    </location>
</feature>
<dbReference type="GO" id="GO:0000166">
    <property type="term" value="F:nucleotide binding"/>
    <property type="evidence" value="ECO:0007669"/>
    <property type="project" value="UniProtKB-KW"/>
</dbReference>
<evidence type="ECO:0000256" key="8">
    <source>
        <dbReference type="RuleBase" id="RU004417"/>
    </source>
</evidence>
<dbReference type="InterPro" id="IPR014362">
    <property type="entry name" value="Glu_DH"/>
</dbReference>
<dbReference type="InterPro" id="IPR036291">
    <property type="entry name" value="NAD(P)-bd_dom_sf"/>
</dbReference>
<dbReference type="InterPro" id="IPR006095">
    <property type="entry name" value="Glu/Leu/Phe/Val/Trp_DH"/>
</dbReference>
<feature type="binding site" evidence="6">
    <location>
        <position position="82"/>
    </location>
    <ligand>
        <name>substrate</name>
    </ligand>
</feature>
<keyword evidence="6" id="KW-0520">NAD</keyword>
<dbReference type="Gene3D" id="3.40.50.720">
    <property type="entry name" value="NAD(P)-binding Rossmann-like Domain"/>
    <property type="match status" value="1"/>
</dbReference>
<evidence type="ECO:0000256" key="1">
    <source>
        <dbReference type="ARBA" id="ARBA00006382"/>
    </source>
</evidence>
<dbReference type="InterPro" id="IPR006097">
    <property type="entry name" value="Glu/Leu/Phe/Val/Trp_DH_dimer"/>
</dbReference>
<feature type="active site" description="Proton donor" evidence="5">
    <location>
        <position position="94"/>
    </location>
</feature>
<evidence type="ECO:0000256" key="5">
    <source>
        <dbReference type="PIRSR" id="PIRSR000185-1"/>
    </source>
</evidence>
<feature type="binding site" evidence="6">
    <location>
        <position position="171"/>
    </location>
    <ligand>
        <name>NAD(+)</name>
        <dbReference type="ChEBI" id="CHEBI:57540"/>
    </ligand>
</feature>
<evidence type="ECO:0000256" key="6">
    <source>
        <dbReference type="PIRSR" id="PIRSR000185-2"/>
    </source>
</evidence>
<dbReference type="EMBL" id="LHYA01000053">
    <property type="protein sequence ID" value="KXB02955.1"/>
    <property type="molecule type" value="Genomic_DNA"/>
</dbReference>
<evidence type="ECO:0000256" key="2">
    <source>
        <dbReference type="ARBA" id="ARBA00011643"/>
    </source>
</evidence>
<proteinExistence type="inferred from homology"/>
<sequence length="396" mass="42679">MLLNDEVIRSVGLSEKASDILSEPDRIIQFKLRRHVPGHETIDCYLVYHNTARGPPCKGGIRMSTDVTLDETIQLAEIMTYKSALMDLPFGGGKAGIVADSKLSHEKKATLMQGFTHEIREELYSGAYVPAPDLGTGPSEMAEIFDETHVRATVTGKPVGVGGLPGREEATGYGVMINTKHAVQEILDSELSGLTVAVQGFGNVGYWACKFLSEEGAKIVAVTDIEGGTLHEEGINVRELNRYKAKNGTVRGYGDNTLSNQDLLRLDADVLIPAAVGGVITEEVAKDIQADLIVEGANAPITKDGDEFLDSKDVLVVPDILANAGGVVASYVEWRGGKSGSKTKKEKTYATIEDNLLEAFDQVLDTQSQEEVPLRQAAMTVATTNLVDTMEGRGWI</sequence>
<dbReference type="GO" id="GO:0004352">
    <property type="term" value="F:glutamate dehydrogenase (NAD+) activity"/>
    <property type="evidence" value="ECO:0007669"/>
    <property type="project" value="TreeGrafter"/>
</dbReference>
<dbReference type="PANTHER" id="PTHR11606:SF13">
    <property type="entry name" value="GLUTAMATE DEHYDROGENASE 1, MITOCHONDRIAL"/>
    <property type="match status" value="1"/>
</dbReference>
<name>A0A133V968_9EURY</name>
<dbReference type="PIRSF" id="PIRSF000185">
    <property type="entry name" value="Glu_DH"/>
    <property type="match status" value="1"/>
</dbReference>
<dbReference type="InterPro" id="IPR033922">
    <property type="entry name" value="NAD_bind_Glu_DH"/>
</dbReference>
<dbReference type="PRINTS" id="PR00082">
    <property type="entry name" value="GLFDHDRGNASE"/>
</dbReference>
<comment type="caution">
    <text evidence="10">The sequence shown here is derived from an EMBL/GenBank/DDBJ whole genome shotgun (WGS) entry which is preliminary data.</text>
</comment>
<keyword evidence="6" id="KW-0547">Nucleotide-binding</keyword>
<dbReference type="Gene3D" id="3.40.50.10860">
    <property type="entry name" value="Leucine Dehydrogenase, chain A, domain 1"/>
    <property type="match status" value="1"/>
</dbReference>
<feature type="binding site" evidence="6">
    <location>
        <position position="330"/>
    </location>
    <ligand>
        <name>substrate</name>
    </ligand>
</feature>
<dbReference type="Pfam" id="PF00208">
    <property type="entry name" value="ELFV_dehydrog"/>
    <property type="match status" value="1"/>
</dbReference>
<feature type="binding site" evidence="6">
    <location>
        <position position="58"/>
    </location>
    <ligand>
        <name>substrate</name>
    </ligand>
</feature>
<evidence type="ECO:0000256" key="4">
    <source>
        <dbReference type="PIRNR" id="PIRNR000185"/>
    </source>
</evidence>
<keyword evidence="11" id="KW-1185">Reference proteome</keyword>
<feature type="binding site" evidence="6">
    <location>
        <position position="203"/>
    </location>
    <ligand>
        <name>NAD(+)</name>
        <dbReference type="ChEBI" id="CHEBI:57540"/>
    </ligand>
</feature>
<evidence type="ECO:0000313" key="11">
    <source>
        <dbReference type="Proteomes" id="UP000070405"/>
    </source>
</evidence>
<dbReference type="InterPro" id="IPR046346">
    <property type="entry name" value="Aminoacid_DH-like_N_sf"/>
</dbReference>
<dbReference type="SMART" id="SM00839">
    <property type="entry name" value="ELFV_dehydrog"/>
    <property type="match status" value="1"/>
</dbReference>
<dbReference type="Pfam" id="PF02812">
    <property type="entry name" value="ELFV_dehydrog_N"/>
    <property type="match status" value="1"/>
</dbReference>
<comment type="subunit">
    <text evidence="2">Homohexamer.</text>
</comment>
<dbReference type="AlphaFoldDB" id="A0A133V968"/>
<dbReference type="Proteomes" id="UP000070405">
    <property type="component" value="Unassembled WGS sequence"/>
</dbReference>
<dbReference type="SUPFAM" id="SSF51735">
    <property type="entry name" value="NAD(P)-binding Rossmann-fold domains"/>
    <property type="match status" value="1"/>
</dbReference>
<dbReference type="CDD" id="cd01076">
    <property type="entry name" value="NAD_bind_1_Glu_DH"/>
    <property type="match status" value="1"/>
</dbReference>
<reference evidence="10 11" key="1">
    <citation type="journal article" date="2016" name="Sci. Rep.">
        <title>Metabolic traits of an uncultured archaeal lineage -MSBL1- from brine pools of the Red Sea.</title>
        <authorList>
            <person name="Mwirichia R."/>
            <person name="Alam I."/>
            <person name="Rashid M."/>
            <person name="Vinu M."/>
            <person name="Ba-Alawi W."/>
            <person name="Anthony Kamau A."/>
            <person name="Kamanda Ngugi D."/>
            <person name="Goker M."/>
            <person name="Klenk H.P."/>
            <person name="Bajic V."/>
            <person name="Stingl U."/>
        </authorList>
    </citation>
    <scope>NUCLEOTIDE SEQUENCE [LARGE SCALE GENOMIC DNA]</scope>
    <source>
        <strain evidence="10">SCGC-AAA261G05</strain>
    </source>
</reference>
<feature type="domain" description="Glutamate/phenylalanine/leucine/valine/L-tryptophan dehydrogenase C-terminal" evidence="9">
    <location>
        <begin position="164"/>
        <end position="394"/>
    </location>
</feature>
<protein>
    <recommendedName>
        <fullName evidence="4">Glutamate dehydrogenase</fullName>
    </recommendedName>
</protein>
<evidence type="ECO:0000313" key="10">
    <source>
        <dbReference type="EMBL" id="KXB02955.1"/>
    </source>
</evidence>
<evidence type="ECO:0000256" key="3">
    <source>
        <dbReference type="ARBA" id="ARBA00023002"/>
    </source>
</evidence>
<evidence type="ECO:0000259" key="9">
    <source>
        <dbReference type="SMART" id="SM00839"/>
    </source>
</evidence>
<dbReference type="PANTHER" id="PTHR11606">
    <property type="entry name" value="GLUTAMATE DEHYDROGENASE"/>
    <property type="match status" value="1"/>
</dbReference>
<comment type="similarity">
    <text evidence="1 4 8">Belongs to the Glu/Leu/Phe/Val dehydrogenases family.</text>
</comment>
<dbReference type="InterPro" id="IPR006096">
    <property type="entry name" value="Glu/Leu/Phe/Val/Trp_DH_C"/>
</dbReference>
<keyword evidence="3 4" id="KW-0560">Oxidoreductase</keyword>
<accession>A0A133V968</accession>
<dbReference type="GO" id="GO:0006538">
    <property type="term" value="P:L-glutamate catabolic process"/>
    <property type="evidence" value="ECO:0007669"/>
    <property type="project" value="TreeGrafter"/>
</dbReference>
<organism evidence="10 11">
    <name type="scientific">candidate division MSBL1 archaeon SCGC-AAA261G05</name>
    <dbReference type="NCBI Taxonomy" id="1698276"/>
    <lineage>
        <taxon>Archaea</taxon>
        <taxon>Methanobacteriati</taxon>
        <taxon>Methanobacteriota</taxon>
        <taxon>candidate division MSBL1</taxon>
    </lineage>
</organism>
<dbReference type="SUPFAM" id="SSF53223">
    <property type="entry name" value="Aminoacid dehydrogenase-like, N-terminal domain"/>
    <property type="match status" value="1"/>
</dbReference>
<evidence type="ECO:0000256" key="7">
    <source>
        <dbReference type="PIRSR" id="PIRSR000185-3"/>
    </source>
</evidence>
<gene>
    <name evidence="10" type="ORF">AKJ47_03065</name>
</gene>